<evidence type="ECO:0000259" key="4">
    <source>
        <dbReference type="PROSITE" id="PS50011"/>
    </source>
</evidence>
<name>A0A251UKG1_HELAN</name>
<dbReference type="SUPFAM" id="SSF56112">
    <property type="entry name" value="Protein kinase-like (PK-like)"/>
    <property type="match status" value="1"/>
</dbReference>
<dbReference type="Proteomes" id="UP000215914">
    <property type="component" value="Chromosome 5"/>
</dbReference>
<accession>A0A251UKG1</accession>
<dbReference type="InterPro" id="IPR011009">
    <property type="entry name" value="Kinase-like_dom_sf"/>
</dbReference>
<dbReference type="PANTHER" id="PTHR47989">
    <property type="entry name" value="OS01G0750732 PROTEIN"/>
    <property type="match status" value="1"/>
</dbReference>
<gene>
    <name evidence="5" type="ORF">HannXRQ_Chr05g0130181</name>
</gene>
<sequence>MVVKSINWRVWSYAIFWSISSTSPGFGGSMIRSRTVSALLSFRSIIAYNGSAKTFSLTDIKKATDNFNESGVLGEGGLGRVYSGVLVDGTKIAVKVPKRNDQQGSGEFLAEVEMLTRLPIKTWFG</sequence>
<keyword evidence="6" id="KW-1185">Reference proteome</keyword>
<dbReference type="AlphaFoldDB" id="A0A251UKG1"/>
<dbReference type="OrthoDB" id="1938319at2759"/>
<dbReference type="PANTHER" id="PTHR47989:SF9">
    <property type="entry name" value="PROTEIN KINASE SUPERFAMILY PROTEIN"/>
    <property type="match status" value="1"/>
</dbReference>
<keyword evidence="1" id="KW-0808">Transferase</keyword>
<dbReference type="PROSITE" id="PS50011">
    <property type="entry name" value="PROTEIN_KINASE_DOM"/>
    <property type="match status" value="1"/>
</dbReference>
<proteinExistence type="predicted"/>
<evidence type="ECO:0000313" key="6">
    <source>
        <dbReference type="Proteomes" id="UP000215914"/>
    </source>
</evidence>
<reference evidence="6" key="1">
    <citation type="journal article" date="2017" name="Nature">
        <title>The sunflower genome provides insights into oil metabolism, flowering and Asterid evolution.</title>
        <authorList>
            <person name="Badouin H."/>
            <person name="Gouzy J."/>
            <person name="Grassa C.J."/>
            <person name="Murat F."/>
            <person name="Staton S.E."/>
            <person name="Cottret L."/>
            <person name="Lelandais-Briere C."/>
            <person name="Owens G.L."/>
            <person name="Carrere S."/>
            <person name="Mayjonade B."/>
            <person name="Legrand L."/>
            <person name="Gill N."/>
            <person name="Kane N.C."/>
            <person name="Bowers J.E."/>
            <person name="Hubner S."/>
            <person name="Bellec A."/>
            <person name="Berard A."/>
            <person name="Berges H."/>
            <person name="Blanchet N."/>
            <person name="Boniface M.C."/>
            <person name="Brunel D."/>
            <person name="Catrice O."/>
            <person name="Chaidir N."/>
            <person name="Claudel C."/>
            <person name="Donnadieu C."/>
            <person name="Faraut T."/>
            <person name="Fievet G."/>
            <person name="Helmstetter N."/>
            <person name="King M."/>
            <person name="Knapp S.J."/>
            <person name="Lai Z."/>
            <person name="Le Paslier M.C."/>
            <person name="Lippi Y."/>
            <person name="Lorenzon L."/>
            <person name="Mandel J.R."/>
            <person name="Marage G."/>
            <person name="Marchand G."/>
            <person name="Marquand E."/>
            <person name="Bret-Mestries E."/>
            <person name="Morien E."/>
            <person name="Nambeesan S."/>
            <person name="Nguyen T."/>
            <person name="Pegot-Espagnet P."/>
            <person name="Pouilly N."/>
            <person name="Raftis F."/>
            <person name="Sallet E."/>
            <person name="Schiex T."/>
            <person name="Thomas J."/>
            <person name="Vandecasteele C."/>
            <person name="Vares D."/>
            <person name="Vear F."/>
            <person name="Vautrin S."/>
            <person name="Crespi M."/>
            <person name="Mangin B."/>
            <person name="Burke J.M."/>
            <person name="Salse J."/>
            <person name="Munos S."/>
            <person name="Vincourt P."/>
            <person name="Rieseberg L.H."/>
            <person name="Langlade N.B."/>
        </authorList>
    </citation>
    <scope>NUCLEOTIDE SEQUENCE [LARGE SCALE GENOMIC DNA]</scope>
    <source>
        <strain evidence="6">cv. SF193</strain>
    </source>
</reference>
<evidence type="ECO:0000256" key="3">
    <source>
        <dbReference type="ARBA" id="ARBA00022840"/>
    </source>
</evidence>
<dbReference type="InterPro" id="IPR000719">
    <property type="entry name" value="Prot_kinase_dom"/>
</dbReference>
<keyword evidence="1" id="KW-0723">Serine/threonine-protein kinase</keyword>
<evidence type="ECO:0000313" key="5">
    <source>
        <dbReference type="EMBL" id="OTG23850.1"/>
    </source>
</evidence>
<feature type="domain" description="Protein kinase" evidence="4">
    <location>
        <begin position="67"/>
        <end position="125"/>
    </location>
</feature>
<dbReference type="Gene3D" id="3.30.200.20">
    <property type="entry name" value="Phosphorylase Kinase, domain 1"/>
    <property type="match status" value="1"/>
</dbReference>
<organism evidence="5 6">
    <name type="scientific">Helianthus annuus</name>
    <name type="common">Common sunflower</name>
    <dbReference type="NCBI Taxonomy" id="4232"/>
    <lineage>
        <taxon>Eukaryota</taxon>
        <taxon>Viridiplantae</taxon>
        <taxon>Streptophyta</taxon>
        <taxon>Embryophyta</taxon>
        <taxon>Tracheophyta</taxon>
        <taxon>Spermatophyta</taxon>
        <taxon>Magnoliopsida</taxon>
        <taxon>eudicotyledons</taxon>
        <taxon>Gunneridae</taxon>
        <taxon>Pentapetalae</taxon>
        <taxon>asterids</taxon>
        <taxon>campanulids</taxon>
        <taxon>Asterales</taxon>
        <taxon>Asteraceae</taxon>
        <taxon>Asteroideae</taxon>
        <taxon>Heliantheae alliance</taxon>
        <taxon>Heliantheae</taxon>
        <taxon>Helianthus</taxon>
    </lineage>
</organism>
<keyword evidence="1" id="KW-0418">Kinase</keyword>
<dbReference type="InParanoid" id="A0A251UKG1"/>
<dbReference type="EMBL" id="CM007894">
    <property type="protein sequence ID" value="OTG23850.1"/>
    <property type="molecule type" value="Genomic_DNA"/>
</dbReference>
<dbReference type="GO" id="GO:0004674">
    <property type="term" value="F:protein serine/threonine kinase activity"/>
    <property type="evidence" value="ECO:0007669"/>
    <property type="project" value="UniProtKB-KW"/>
</dbReference>
<dbReference type="STRING" id="4232.A0A251UKG1"/>
<evidence type="ECO:0000256" key="1">
    <source>
        <dbReference type="ARBA" id="ARBA00022527"/>
    </source>
</evidence>
<keyword evidence="2" id="KW-0547">Nucleotide-binding</keyword>
<dbReference type="GO" id="GO:0005524">
    <property type="term" value="F:ATP binding"/>
    <property type="evidence" value="ECO:0007669"/>
    <property type="project" value="UniProtKB-KW"/>
</dbReference>
<keyword evidence="3" id="KW-0067">ATP-binding</keyword>
<evidence type="ECO:0000256" key="2">
    <source>
        <dbReference type="ARBA" id="ARBA00022741"/>
    </source>
</evidence>
<protein>
    <recommendedName>
        <fullName evidence="4">Protein kinase domain-containing protein</fullName>
    </recommendedName>
</protein>